<dbReference type="PANTHER" id="PTHR44858">
    <property type="entry name" value="TETRATRICOPEPTIDE REPEAT PROTEIN 6"/>
    <property type="match status" value="1"/>
</dbReference>
<keyword evidence="4" id="KW-1185">Reference proteome</keyword>
<evidence type="ECO:0000256" key="2">
    <source>
        <dbReference type="ARBA" id="ARBA00022803"/>
    </source>
</evidence>
<organism evidence="3 4">
    <name type="scientific">Acidihalobacter prosperus</name>
    <dbReference type="NCBI Taxonomy" id="160660"/>
    <lineage>
        <taxon>Bacteria</taxon>
        <taxon>Pseudomonadati</taxon>
        <taxon>Pseudomonadota</taxon>
        <taxon>Gammaproteobacteria</taxon>
        <taxon>Chromatiales</taxon>
        <taxon>Ectothiorhodospiraceae</taxon>
        <taxon>Acidihalobacter</taxon>
    </lineage>
</organism>
<keyword evidence="1" id="KW-0677">Repeat</keyword>
<dbReference type="PANTHER" id="PTHR44858:SF1">
    <property type="entry name" value="UDP-N-ACETYLGLUCOSAMINE--PEPTIDE N-ACETYLGLUCOSAMINYLTRANSFERASE SPINDLY-RELATED"/>
    <property type="match status" value="1"/>
</dbReference>
<dbReference type="InterPro" id="IPR011990">
    <property type="entry name" value="TPR-like_helical_dom_sf"/>
</dbReference>
<accession>A0A1A6C2C9</accession>
<keyword evidence="2" id="KW-0802">TPR repeat</keyword>
<dbReference type="Proteomes" id="UP000029273">
    <property type="component" value="Unassembled WGS sequence"/>
</dbReference>
<proteinExistence type="predicted"/>
<gene>
    <name evidence="3" type="ORF">Thpro_022971</name>
</gene>
<evidence type="ECO:0000313" key="3">
    <source>
        <dbReference type="EMBL" id="OBS08721.1"/>
    </source>
</evidence>
<evidence type="ECO:0000256" key="1">
    <source>
        <dbReference type="ARBA" id="ARBA00022737"/>
    </source>
</evidence>
<name>A0A1A6C2C9_9GAMM</name>
<comment type="caution">
    <text evidence="3">The sequence shown here is derived from an EMBL/GenBank/DDBJ whole genome shotgun (WGS) entry which is preliminary data.</text>
</comment>
<dbReference type="OrthoDB" id="8350575at2"/>
<protein>
    <recommendedName>
        <fullName evidence="5">DUF4034 domain-containing protein</fullName>
    </recommendedName>
</protein>
<dbReference type="RefSeq" id="WP_065089813.1">
    <property type="nucleotide sequence ID" value="NZ_JQSG02000006.1"/>
</dbReference>
<dbReference type="AlphaFoldDB" id="A0A1A6C2C9"/>
<dbReference type="InterPro" id="IPR050498">
    <property type="entry name" value="Ycf3"/>
</dbReference>
<sequence length="619" mass="69812">MQTGTKREAMPRLRLLLALLLIALIAGAAALWQNRLIGKAAPPAATPASPLAARIDREANRIIGQRPPYRTLYADARQVRADILRRDFAAADKTLTRRLSQSSIQAWHFNPFATLVEYVAQPGEPIFGKRLDEWVARAPQSPMPYLVRALYGYRTGWMIRGDRFVNDVQPAHLKAFARHIAQALDDVSRSIQLDHTDPYSAFLLLYILSGTGNTTDMAAAFHRSTQQFPDYYPLYRQRLTTLEPKWGGSIEAMRAFVDRHAGTAAPHAPIRMLYLQLYADLLNAASVSCLEEHGDERTRCVESAMVQMDSSDLENRAYAALQLYNYSDKAHFSETLGDILGQMINTRGAERYAGAFLQLAANIMGSDNQLTSGNTRNNNFTMDRLTALVWYRQGQYDNAEKLYRRAIADLAHTHFTTPSERDEIHARLLDDLADIYSHRKQYLQEAAYDKAADLMRGGSGRGGYSDLLCASLFHLKHYREAVDACTARMENSGSLHARYWRGRAYESLRDLSAAERDLAQVAASESDYRSYAAIRISILYGNQGKLESMLKALNTYTYLYDDALSDRDTIAIAYNNRCYAKMHLGQLRAALKDCTASLHYGNLPDAYSKQQTLLKRLRQ</sequence>
<reference evidence="3 4" key="1">
    <citation type="journal article" date="2014" name="Genome Announc.">
        <title>Draft Genome Sequence of the Iron-Oxidizing, Acidophilic, and Halotolerant 'Thiobacillus prosperus' Type Strain DSM 5130.</title>
        <authorList>
            <person name="Ossandon F.J."/>
            <person name="Cardenas J.P."/>
            <person name="Corbett M."/>
            <person name="Quatrini R."/>
            <person name="Holmes D.S."/>
            <person name="Watkin E."/>
        </authorList>
    </citation>
    <scope>NUCLEOTIDE SEQUENCE [LARGE SCALE GENOMIC DNA]</scope>
    <source>
        <strain evidence="3 4">DSM 5130</strain>
    </source>
</reference>
<evidence type="ECO:0008006" key="5">
    <source>
        <dbReference type="Google" id="ProtNLM"/>
    </source>
</evidence>
<dbReference type="SUPFAM" id="SSF48452">
    <property type="entry name" value="TPR-like"/>
    <property type="match status" value="2"/>
</dbReference>
<dbReference type="Gene3D" id="1.25.40.10">
    <property type="entry name" value="Tetratricopeptide repeat domain"/>
    <property type="match status" value="3"/>
</dbReference>
<dbReference type="EMBL" id="JQSG02000006">
    <property type="protein sequence ID" value="OBS08721.1"/>
    <property type="molecule type" value="Genomic_DNA"/>
</dbReference>
<evidence type="ECO:0000313" key="4">
    <source>
        <dbReference type="Proteomes" id="UP000029273"/>
    </source>
</evidence>